<evidence type="ECO:0000256" key="1">
    <source>
        <dbReference type="SAM" id="Coils"/>
    </source>
</evidence>
<dbReference type="AlphaFoldDB" id="A0A9K3L6B8"/>
<feature type="region of interest" description="Disordered" evidence="2">
    <location>
        <begin position="1"/>
        <end position="47"/>
    </location>
</feature>
<feature type="compositionally biased region" description="Basic and acidic residues" evidence="2">
    <location>
        <begin position="139"/>
        <end position="151"/>
    </location>
</feature>
<keyword evidence="4" id="KW-1185">Reference proteome</keyword>
<accession>A0A9K3L6B8</accession>
<reference evidence="3" key="1">
    <citation type="journal article" date="2021" name="Sci. Rep.">
        <title>Diploid genomic architecture of Nitzschia inconspicua, an elite biomass production diatom.</title>
        <authorList>
            <person name="Oliver A."/>
            <person name="Podell S."/>
            <person name="Pinowska A."/>
            <person name="Traller J.C."/>
            <person name="Smith S.R."/>
            <person name="McClure R."/>
            <person name="Beliaev A."/>
            <person name="Bohutskyi P."/>
            <person name="Hill E.A."/>
            <person name="Rabines A."/>
            <person name="Zheng H."/>
            <person name="Allen L.Z."/>
            <person name="Kuo A."/>
            <person name="Grigoriev I.V."/>
            <person name="Allen A.E."/>
            <person name="Hazlebeck D."/>
            <person name="Allen E.E."/>
        </authorList>
    </citation>
    <scope>NUCLEOTIDE SEQUENCE</scope>
    <source>
        <strain evidence="3">Hildebrandi</strain>
    </source>
</reference>
<sequence length="277" mass="31701">MALNHAVNVPMGGGLKRPVGCKKKKALDRRKQRTDDTHSNASSSAKSELVDTLVSLGSEMVASVKEKNQLIDRKNAMLERKNAMLERMARRKANMDDQATCRENITLYQSMGFGDRPRAEMSKLWDLVAEADRAKEEEAKVEEAKDFERNQDGGGLKRPVGWSEMVASVKEKNRLIDRKNAMLERMARRKANMDDQATCRENITLYQSMGFGDRARAEMSKLWDLVAEADRAKEEEAKAEGERILNAIKRSMTMMRKQRILKLIKRLMRTRRMMSTT</sequence>
<evidence type="ECO:0000256" key="2">
    <source>
        <dbReference type="SAM" id="MobiDB-lite"/>
    </source>
</evidence>
<evidence type="ECO:0000313" key="4">
    <source>
        <dbReference type="Proteomes" id="UP000693970"/>
    </source>
</evidence>
<dbReference type="EMBL" id="JAGRRH010000015">
    <property type="protein sequence ID" value="KAG7356450.1"/>
    <property type="molecule type" value="Genomic_DNA"/>
</dbReference>
<organism evidence="3 4">
    <name type="scientific">Nitzschia inconspicua</name>
    <dbReference type="NCBI Taxonomy" id="303405"/>
    <lineage>
        <taxon>Eukaryota</taxon>
        <taxon>Sar</taxon>
        <taxon>Stramenopiles</taxon>
        <taxon>Ochrophyta</taxon>
        <taxon>Bacillariophyta</taxon>
        <taxon>Bacillariophyceae</taxon>
        <taxon>Bacillariophycidae</taxon>
        <taxon>Bacillariales</taxon>
        <taxon>Bacillariaceae</taxon>
        <taxon>Nitzschia</taxon>
    </lineage>
</organism>
<protein>
    <submittedName>
        <fullName evidence="3">Uncharacterized protein</fullName>
    </submittedName>
</protein>
<keyword evidence="1" id="KW-0175">Coiled coil</keyword>
<feature type="compositionally biased region" description="Basic residues" evidence="2">
    <location>
        <begin position="19"/>
        <end position="32"/>
    </location>
</feature>
<proteinExistence type="predicted"/>
<dbReference type="Proteomes" id="UP000693970">
    <property type="component" value="Unassembled WGS sequence"/>
</dbReference>
<feature type="region of interest" description="Disordered" evidence="2">
    <location>
        <begin position="139"/>
        <end position="159"/>
    </location>
</feature>
<evidence type="ECO:0000313" key="3">
    <source>
        <dbReference type="EMBL" id="KAG7356450.1"/>
    </source>
</evidence>
<gene>
    <name evidence="3" type="ORF">IV203_001136</name>
</gene>
<name>A0A9K3L6B8_9STRA</name>
<reference evidence="3" key="2">
    <citation type="submission" date="2021-04" db="EMBL/GenBank/DDBJ databases">
        <authorList>
            <person name="Podell S."/>
        </authorList>
    </citation>
    <scope>NUCLEOTIDE SEQUENCE</scope>
    <source>
        <strain evidence="3">Hildebrandi</strain>
    </source>
</reference>
<feature type="coiled-coil region" evidence="1">
    <location>
        <begin position="61"/>
        <end position="98"/>
    </location>
</feature>
<comment type="caution">
    <text evidence="3">The sequence shown here is derived from an EMBL/GenBank/DDBJ whole genome shotgun (WGS) entry which is preliminary data.</text>
</comment>